<evidence type="ECO:0000256" key="4">
    <source>
        <dbReference type="ARBA" id="ARBA00022989"/>
    </source>
</evidence>
<evidence type="ECO:0000256" key="3">
    <source>
        <dbReference type="ARBA" id="ARBA00022692"/>
    </source>
</evidence>
<feature type="transmembrane region" description="Helical" evidence="6">
    <location>
        <begin position="96"/>
        <end position="118"/>
    </location>
</feature>
<keyword evidence="2" id="KW-1003">Cell membrane</keyword>
<feature type="transmembrane region" description="Helical" evidence="6">
    <location>
        <begin position="65"/>
        <end position="84"/>
    </location>
</feature>
<evidence type="ECO:0000256" key="1">
    <source>
        <dbReference type="ARBA" id="ARBA00004651"/>
    </source>
</evidence>
<comment type="subcellular location">
    <subcellularLocation>
        <location evidence="1">Cell membrane</location>
        <topology evidence="1">Multi-pass membrane protein</topology>
    </subcellularLocation>
</comment>
<keyword evidence="5 6" id="KW-0472">Membrane</keyword>
<comment type="caution">
    <text evidence="7">The sequence shown here is derived from an EMBL/GenBank/DDBJ whole genome shotgun (WGS) entry which is preliminary data.</text>
</comment>
<keyword evidence="4 6" id="KW-1133">Transmembrane helix</keyword>
<dbReference type="InterPro" id="IPR005538">
    <property type="entry name" value="LrgA/CidA"/>
</dbReference>
<evidence type="ECO:0000256" key="5">
    <source>
        <dbReference type="ARBA" id="ARBA00023136"/>
    </source>
</evidence>
<dbReference type="PANTHER" id="PTHR33931:SF2">
    <property type="entry name" value="HOLIN-LIKE PROTEIN CIDA"/>
    <property type="match status" value="1"/>
</dbReference>
<evidence type="ECO:0000256" key="6">
    <source>
        <dbReference type="SAM" id="Phobius"/>
    </source>
</evidence>
<evidence type="ECO:0000313" key="7">
    <source>
        <dbReference type="EMBL" id="MCQ3830073.1"/>
    </source>
</evidence>
<reference evidence="7" key="1">
    <citation type="thesis" date="2020" institute="Technische Universitat Dresden" country="Dresden, Germany">
        <title>The Agarolytic System of Microbulbifer elongatus PORT2, Isolated from Batu Karas, Pangandaran West Java Indonesia.</title>
        <authorList>
            <person name="Anggraeni S.R."/>
        </authorList>
    </citation>
    <scope>NUCLEOTIDE SEQUENCE</scope>
    <source>
        <strain evidence="7">PORT2</strain>
    </source>
</reference>
<sequence length="132" mass="14035">MPFLRPLPRWLLGASLLLTFDLAGRLLVAALSLPIPGPVLGMLLLLLAMMLYGRVPSGLGLVGEQILRVLVLIFLPATVGIYYLRDLSGGDWFALIAAMVVGTLISIALTGLLLNYLIRRSGRGGGSADHGQ</sequence>
<keyword evidence="8" id="KW-1185">Reference proteome</keyword>
<gene>
    <name evidence="7" type="ORF">HXX02_11495</name>
</gene>
<evidence type="ECO:0000313" key="8">
    <source>
        <dbReference type="Proteomes" id="UP001205566"/>
    </source>
</evidence>
<organism evidence="7 8">
    <name type="scientific">Microbulbifer elongatus</name>
    <dbReference type="NCBI Taxonomy" id="86173"/>
    <lineage>
        <taxon>Bacteria</taxon>
        <taxon>Pseudomonadati</taxon>
        <taxon>Pseudomonadota</taxon>
        <taxon>Gammaproteobacteria</taxon>
        <taxon>Cellvibrionales</taxon>
        <taxon>Microbulbiferaceae</taxon>
        <taxon>Microbulbifer</taxon>
    </lineage>
</organism>
<proteinExistence type="predicted"/>
<keyword evidence="3 6" id="KW-0812">Transmembrane</keyword>
<feature type="transmembrane region" description="Helical" evidence="6">
    <location>
        <begin position="35"/>
        <end position="53"/>
    </location>
</feature>
<protein>
    <submittedName>
        <fullName evidence="7">CidA/LrgA family protein</fullName>
    </submittedName>
</protein>
<dbReference type="EMBL" id="JACASI010000031">
    <property type="protein sequence ID" value="MCQ3830073.1"/>
    <property type="molecule type" value="Genomic_DNA"/>
</dbReference>
<name>A0ABT1P1U4_9GAMM</name>
<accession>A0ABT1P1U4</accession>
<dbReference type="PANTHER" id="PTHR33931">
    <property type="entry name" value="HOLIN-LIKE PROTEIN CIDA-RELATED"/>
    <property type="match status" value="1"/>
</dbReference>
<dbReference type="Proteomes" id="UP001205566">
    <property type="component" value="Unassembled WGS sequence"/>
</dbReference>
<evidence type="ECO:0000256" key="2">
    <source>
        <dbReference type="ARBA" id="ARBA00022475"/>
    </source>
</evidence>
<dbReference type="Pfam" id="PF03788">
    <property type="entry name" value="LrgA"/>
    <property type="match status" value="1"/>
</dbReference>
<dbReference type="RefSeq" id="WP_255875066.1">
    <property type="nucleotide sequence ID" value="NZ_JACASI010000031.1"/>
</dbReference>